<gene>
    <name evidence="1" type="ORF">SAMN06296065_102486</name>
</gene>
<comment type="caution">
    <text evidence="1">The sequence shown here is derived from an EMBL/GenBank/DDBJ whole genome shotgun (WGS) entry which is preliminary data.</text>
</comment>
<keyword evidence="2" id="KW-1185">Reference proteome</keyword>
<dbReference type="RefSeq" id="WP_283405456.1">
    <property type="nucleotide sequence ID" value="NZ_FXUI01000002.1"/>
</dbReference>
<sequence length="67" mass="7565">MGMFPERKLTTIRPPLGAKQTFSVRYRGGKKPFDALEDARAFAKAERSNEGGWAEITQVIEKVIDPR</sequence>
<organism evidence="1 2">
    <name type="scientific">Novosphingobium panipatense</name>
    <dbReference type="NCBI Taxonomy" id="428991"/>
    <lineage>
        <taxon>Bacteria</taxon>
        <taxon>Pseudomonadati</taxon>
        <taxon>Pseudomonadota</taxon>
        <taxon>Alphaproteobacteria</taxon>
        <taxon>Sphingomonadales</taxon>
        <taxon>Sphingomonadaceae</taxon>
        <taxon>Novosphingobium</taxon>
    </lineage>
</organism>
<reference evidence="1 2" key="1">
    <citation type="submission" date="2017-05" db="EMBL/GenBank/DDBJ databases">
        <authorList>
            <person name="Varghese N."/>
            <person name="Submissions S."/>
        </authorList>
    </citation>
    <scope>NUCLEOTIDE SEQUENCE [LARGE SCALE GENOMIC DNA]</scope>
    <source>
        <strain evidence="1 2">SM16</strain>
    </source>
</reference>
<proteinExistence type="predicted"/>
<dbReference type="EMBL" id="FXUI01000002">
    <property type="protein sequence ID" value="SMP58518.1"/>
    <property type="molecule type" value="Genomic_DNA"/>
</dbReference>
<accession>A0ABY1Q3U8</accession>
<protein>
    <submittedName>
        <fullName evidence="1">Uncharacterized protein</fullName>
    </submittedName>
</protein>
<evidence type="ECO:0000313" key="1">
    <source>
        <dbReference type="EMBL" id="SMP58518.1"/>
    </source>
</evidence>
<name>A0ABY1Q3U8_9SPHN</name>
<evidence type="ECO:0000313" key="2">
    <source>
        <dbReference type="Proteomes" id="UP001157910"/>
    </source>
</evidence>
<dbReference type="Proteomes" id="UP001157910">
    <property type="component" value="Unassembled WGS sequence"/>
</dbReference>